<comment type="caution">
    <text evidence="2">The sequence shown here is derived from an EMBL/GenBank/DDBJ whole genome shotgun (WGS) entry which is preliminary data.</text>
</comment>
<proteinExistence type="predicted"/>
<organism evidence="2 3">
    <name type="scientific">Kingdonia uniflora</name>
    <dbReference type="NCBI Taxonomy" id="39325"/>
    <lineage>
        <taxon>Eukaryota</taxon>
        <taxon>Viridiplantae</taxon>
        <taxon>Streptophyta</taxon>
        <taxon>Embryophyta</taxon>
        <taxon>Tracheophyta</taxon>
        <taxon>Spermatophyta</taxon>
        <taxon>Magnoliopsida</taxon>
        <taxon>Ranunculales</taxon>
        <taxon>Circaeasteraceae</taxon>
        <taxon>Kingdonia</taxon>
    </lineage>
</organism>
<keyword evidence="3" id="KW-1185">Reference proteome</keyword>
<dbReference type="InterPro" id="IPR000330">
    <property type="entry name" value="SNF2_N"/>
</dbReference>
<dbReference type="Proteomes" id="UP000541444">
    <property type="component" value="Unassembled WGS sequence"/>
</dbReference>
<protein>
    <recommendedName>
        <fullName evidence="1">SNF2 N-terminal domain-containing protein</fullName>
    </recommendedName>
</protein>
<dbReference type="PANTHER" id="PTHR30523:SF6">
    <property type="entry name" value="PHOSPHOENOLPYRUVATE CARBOXYLASE"/>
    <property type="match status" value="1"/>
</dbReference>
<gene>
    <name evidence="2" type="ORF">GIB67_021636</name>
</gene>
<dbReference type="InterPro" id="IPR038718">
    <property type="entry name" value="SNF2-like_sf"/>
</dbReference>
<evidence type="ECO:0000313" key="3">
    <source>
        <dbReference type="Proteomes" id="UP000541444"/>
    </source>
</evidence>
<dbReference type="GO" id="GO:0005829">
    <property type="term" value="C:cytosol"/>
    <property type="evidence" value="ECO:0007669"/>
    <property type="project" value="TreeGrafter"/>
</dbReference>
<sequence>MTDTTDDIAIEISFQSFEDDYKLLGSLLNDVLQRESACNMRMVGIENTAELLEKQFALEMSEMALEEALILARALSHYFDLMAIAETHHREGVQFMFDYVSGLTTSPDNYGCILVDGMSLGKTLQSITLMYTLLRHGSDGEPLVKKAIYT</sequence>
<dbReference type="GO" id="GO:0008964">
    <property type="term" value="F:phosphoenolpyruvate carboxylase activity"/>
    <property type="evidence" value="ECO:0007669"/>
    <property type="project" value="InterPro"/>
</dbReference>
<dbReference type="OrthoDB" id="1678466at2759"/>
<reference evidence="2 3" key="1">
    <citation type="journal article" date="2020" name="IScience">
        <title>Genome Sequencing of the Endangered Kingdonia uniflora (Circaeasteraceae, Ranunculales) Reveals Potential Mechanisms of Evolutionary Specialization.</title>
        <authorList>
            <person name="Sun Y."/>
            <person name="Deng T."/>
            <person name="Zhang A."/>
            <person name="Moore M.J."/>
            <person name="Landis J.B."/>
            <person name="Lin N."/>
            <person name="Zhang H."/>
            <person name="Zhang X."/>
            <person name="Huang J."/>
            <person name="Zhang X."/>
            <person name="Sun H."/>
            <person name="Wang H."/>
        </authorList>
    </citation>
    <scope>NUCLEOTIDE SEQUENCE [LARGE SCALE GENOMIC DNA]</scope>
    <source>
        <strain evidence="2">TB1705</strain>
        <tissue evidence="2">Leaf</tissue>
    </source>
</reference>
<dbReference type="GO" id="GO:0015977">
    <property type="term" value="P:carbon fixation"/>
    <property type="evidence" value="ECO:0007669"/>
    <property type="project" value="InterPro"/>
</dbReference>
<dbReference type="SUPFAM" id="SSF52540">
    <property type="entry name" value="P-loop containing nucleoside triphosphate hydrolases"/>
    <property type="match status" value="1"/>
</dbReference>
<dbReference type="InterPro" id="IPR021135">
    <property type="entry name" value="PEP_COase"/>
</dbReference>
<dbReference type="EMBL" id="JACGCM010002803">
    <property type="protein sequence ID" value="KAF6135274.1"/>
    <property type="molecule type" value="Genomic_DNA"/>
</dbReference>
<accession>A0A7J7KYB5</accession>
<dbReference type="AlphaFoldDB" id="A0A7J7KYB5"/>
<dbReference type="Pfam" id="PF00176">
    <property type="entry name" value="SNF2-rel_dom"/>
    <property type="match status" value="1"/>
</dbReference>
<dbReference type="PANTHER" id="PTHR30523">
    <property type="entry name" value="PHOSPHOENOLPYRUVATE CARBOXYLASE"/>
    <property type="match status" value="1"/>
</dbReference>
<dbReference type="GO" id="GO:0006099">
    <property type="term" value="P:tricarboxylic acid cycle"/>
    <property type="evidence" value="ECO:0007669"/>
    <property type="project" value="InterPro"/>
</dbReference>
<dbReference type="Gene3D" id="3.40.50.10810">
    <property type="entry name" value="Tandem AAA-ATPase domain"/>
    <property type="match status" value="1"/>
</dbReference>
<feature type="domain" description="SNF2 N-terminal" evidence="1">
    <location>
        <begin position="88"/>
        <end position="136"/>
    </location>
</feature>
<name>A0A7J7KYB5_9MAGN</name>
<dbReference type="InterPro" id="IPR027417">
    <property type="entry name" value="P-loop_NTPase"/>
</dbReference>
<evidence type="ECO:0000259" key="1">
    <source>
        <dbReference type="Pfam" id="PF00176"/>
    </source>
</evidence>
<dbReference type="GO" id="GO:0005524">
    <property type="term" value="F:ATP binding"/>
    <property type="evidence" value="ECO:0007669"/>
    <property type="project" value="InterPro"/>
</dbReference>
<evidence type="ECO:0000313" key="2">
    <source>
        <dbReference type="EMBL" id="KAF6135274.1"/>
    </source>
</evidence>